<proteinExistence type="predicted"/>
<evidence type="ECO:0000313" key="1">
    <source>
        <dbReference type="EMBL" id="AOT85526.1"/>
    </source>
</evidence>
<evidence type="ECO:0000313" key="2">
    <source>
        <dbReference type="Proteomes" id="UP000502721"/>
    </source>
</evidence>
<name>A0A288Q809_9ABAC</name>
<organism evidence="1 2">
    <name type="scientific">Cyclophragma undans nucleopolyhedrovirus</name>
    <dbReference type="NCBI Taxonomy" id="1906244"/>
    <lineage>
        <taxon>Viruses</taxon>
        <taxon>Viruses incertae sedis</taxon>
        <taxon>Naldaviricetes</taxon>
        <taxon>Lefavirales</taxon>
        <taxon>Baculoviridae</taxon>
        <taxon>Alphabaculovirus</taxon>
        <taxon>Alphabaculovirus cycundantis</taxon>
    </lineage>
</organism>
<dbReference type="KEGG" id="vg:65101876"/>
<dbReference type="InterPro" id="IPR009477">
    <property type="entry name" value="Baculo_Ac102"/>
</dbReference>
<accession>A0A288Q809</accession>
<keyword evidence="2" id="KW-1185">Reference proteome</keyword>
<dbReference type="GeneID" id="65101876"/>
<dbReference type="Proteomes" id="UP000502721">
    <property type="component" value="Segment"/>
</dbReference>
<dbReference type="EMBL" id="KT957089">
    <property type="protein sequence ID" value="AOT85526.1"/>
    <property type="molecule type" value="Genomic_DNA"/>
</dbReference>
<protein>
    <submittedName>
        <fullName evidence="1">P12</fullName>
    </submittedName>
</protein>
<dbReference type="RefSeq" id="YP_010086658.1">
    <property type="nucleotide sequence ID" value="NC_055467.1"/>
</dbReference>
<reference evidence="1" key="1">
    <citation type="submission" date="2018-05" db="EMBL/GenBank/DDBJ databases">
        <title>Genome sequence and analysis of Cyclophragma undans nucleopolyhedrovirus: a distinct group I alphabaculovirus.</title>
        <authorList>
            <person name="Zhu Z."/>
            <person name="Yin F."/>
            <person name="Liu X."/>
            <person name="Hou D."/>
            <person name="Wang J."/>
            <person name="Zhang L."/>
            <person name="Arif B."/>
            <person name="Wang H."/>
            <person name="Deng F."/>
            <person name="Hu Z."/>
        </authorList>
    </citation>
    <scope>NUCLEOTIDE SEQUENCE [LARGE SCALE GENOMIC DNA]</scope>
    <source>
        <strain evidence="1">Whiov</strain>
    </source>
</reference>
<sequence>MIASINDDDTTPLAAAAILHHINFPYTASSLLLGDSTHNKTHSFKMLATQSIAARKLLQPLEANEPDINLDRVDAINVLELLGNIYDNTIEIINFNGTAAATE</sequence>
<dbReference type="Pfam" id="PF06497">
    <property type="entry name" value="Baculo_Ac102"/>
    <property type="match status" value="1"/>
</dbReference>